<accession>A0AAP9MIU8</accession>
<dbReference type="Proteomes" id="UP000503330">
    <property type="component" value="Chromosome"/>
</dbReference>
<evidence type="ECO:0000313" key="1">
    <source>
        <dbReference type="EMBL" id="QJA03979.1"/>
    </source>
</evidence>
<dbReference type="EMBL" id="CP048838">
    <property type="protein sequence ID" value="QJA03979.1"/>
    <property type="molecule type" value="Genomic_DNA"/>
</dbReference>
<organism evidence="1 2">
    <name type="scientific">Clostridium innocuum</name>
    <dbReference type="NCBI Taxonomy" id="1522"/>
    <lineage>
        <taxon>Bacteria</taxon>
        <taxon>Bacillati</taxon>
        <taxon>Bacillota</taxon>
        <taxon>Clostridia</taxon>
        <taxon>Eubacteriales</taxon>
        <taxon>Clostridiaceae</taxon>
        <taxon>Clostridium</taxon>
    </lineage>
</organism>
<dbReference type="InterPro" id="IPR013783">
    <property type="entry name" value="Ig-like_fold"/>
</dbReference>
<name>A0AAP9MIU8_CLOIN</name>
<dbReference type="AlphaFoldDB" id="A0AAP9MIU8"/>
<proteinExistence type="predicted"/>
<evidence type="ECO:0008006" key="3">
    <source>
        <dbReference type="Google" id="ProtNLM"/>
    </source>
</evidence>
<evidence type="ECO:0000313" key="2">
    <source>
        <dbReference type="Proteomes" id="UP000503330"/>
    </source>
</evidence>
<dbReference type="Gene3D" id="2.60.40.10">
    <property type="entry name" value="Immunoglobulins"/>
    <property type="match status" value="1"/>
</dbReference>
<reference evidence="1 2" key="1">
    <citation type="submission" date="2020-02" db="EMBL/GenBank/DDBJ databases">
        <authorList>
            <person name="Kociolek L.K."/>
            <person name="Ozer E.A."/>
        </authorList>
    </citation>
    <scope>NUCLEOTIDE SEQUENCE [LARGE SCALE GENOMIC DNA]</scope>
    <source>
        <strain evidence="1 2">ATCC 14501</strain>
    </source>
</reference>
<protein>
    <recommendedName>
        <fullName evidence="3">DUF5011 domain-containing protein</fullName>
    </recommendedName>
</protein>
<gene>
    <name evidence="1" type="ORF">G4D54_16785</name>
</gene>
<sequence>MSFKGKMILLILFIFVIVAAFLVYNTIAIDKASKEHKETVTQIKEEEPKKDTQKEKLELTQDSIELEIGAVFDFKQYIKVAENKYGYSVKDQIKVDGEIPTDKEGKYQVEYIMDLGEGKRISRILRVTVRRF</sequence>